<dbReference type="GO" id="GO:0003924">
    <property type="term" value="F:GTPase activity"/>
    <property type="evidence" value="ECO:0007669"/>
    <property type="project" value="UniProtKB-UniRule"/>
</dbReference>
<evidence type="ECO:0000256" key="6">
    <source>
        <dbReference type="ARBA" id="ARBA00023134"/>
    </source>
</evidence>
<dbReference type="InterPro" id="IPR005225">
    <property type="entry name" value="Small_GTP-bd"/>
</dbReference>
<dbReference type="CDD" id="cd22534">
    <property type="entry name" value="KH-II_Era"/>
    <property type="match status" value="1"/>
</dbReference>
<dbReference type="InterPro" id="IPR027417">
    <property type="entry name" value="P-loop_NTPase"/>
</dbReference>
<comment type="subunit">
    <text evidence="7">Monomer.</text>
</comment>
<gene>
    <name evidence="7 12" type="primary">era</name>
    <name evidence="12" type="ORF">Q4521_00525</name>
</gene>
<keyword evidence="3 7" id="KW-0690">Ribosome biogenesis</keyword>
<comment type="subcellular location">
    <subcellularLocation>
        <location evidence="7">Cytoplasm</location>
    </subcellularLocation>
    <subcellularLocation>
        <location evidence="7">Cell membrane</location>
        <topology evidence="7">Peripheral membrane protein</topology>
    </subcellularLocation>
</comment>
<evidence type="ECO:0000256" key="9">
    <source>
        <dbReference type="RuleBase" id="RU003761"/>
    </source>
</evidence>
<dbReference type="GO" id="GO:0000028">
    <property type="term" value="P:ribosomal small subunit assembly"/>
    <property type="evidence" value="ECO:0007669"/>
    <property type="project" value="TreeGrafter"/>
</dbReference>
<dbReference type="Gene3D" id="3.30.300.20">
    <property type="match status" value="1"/>
</dbReference>
<keyword evidence="7" id="KW-0472">Membrane</keyword>
<dbReference type="CDD" id="cd04163">
    <property type="entry name" value="Era"/>
    <property type="match status" value="1"/>
</dbReference>
<dbReference type="Pfam" id="PF01926">
    <property type="entry name" value="MMR_HSR1"/>
    <property type="match status" value="1"/>
</dbReference>
<name>A0AAW7X0D5_9GAMM</name>
<keyword evidence="6 7" id="KW-0342">GTP-binding</keyword>
<dbReference type="Proteomes" id="UP001169760">
    <property type="component" value="Unassembled WGS sequence"/>
</dbReference>
<proteinExistence type="inferred from homology"/>
<dbReference type="PANTHER" id="PTHR42698">
    <property type="entry name" value="GTPASE ERA"/>
    <property type="match status" value="1"/>
</dbReference>
<comment type="caution">
    <text evidence="12">The sequence shown here is derived from an EMBL/GenBank/DDBJ whole genome shotgun (WGS) entry which is preliminary data.</text>
</comment>
<dbReference type="FunFam" id="3.40.50.300:FF:000094">
    <property type="entry name" value="GTPase Era"/>
    <property type="match status" value="1"/>
</dbReference>
<dbReference type="NCBIfam" id="TIGR00231">
    <property type="entry name" value="small_GTP"/>
    <property type="match status" value="1"/>
</dbReference>
<dbReference type="PROSITE" id="PS50823">
    <property type="entry name" value="KH_TYPE_2"/>
    <property type="match status" value="1"/>
</dbReference>
<dbReference type="InterPro" id="IPR005662">
    <property type="entry name" value="GTPase_Era-like"/>
</dbReference>
<protein>
    <recommendedName>
        <fullName evidence="2 7">GTPase Era</fullName>
    </recommendedName>
</protein>
<keyword evidence="7" id="KW-0963">Cytoplasm</keyword>
<evidence type="ECO:0000256" key="5">
    <source>
        <dbReference type="ARBA" id="ARBA00022884"/>
    </source>
</evidence>
<dbReference type="Pfam" id="PF07650">
    <property type="entry name" value="KH_2"/>
    <property type="match status" value="1"/>
</dbReference>
<dbReference type="GO" id="GO:0005886">
    <property type="term" value="C:plasma membrane"/>
    <property type="evidence" value="ECO:0007669"/>
    <property type="project" value="UniProtKB-SubCell"/>
</dbReference>
<dbReference type="GO" id="GO:0070181">
    <property type="term" value="F:small ribosomal subunit rRNA binding"/>
    <property type="evidence" value="ECO:0007669"/>
    <property type="project" value="UniProtKB-UniRule"/>
</dbReference>
<dbReference type="PANTHER" id="PTHR42698:SF1">
    <property type="entry name" value="GTPASE ERA, MITOCHONDRIAL"/>
    <property type="match status" value="1"/>
</dbReference>
<dbReference type="InterPro" id="IPR006073">
    <property type="entry name" value="GTP-bd"/>
</dbReference>
<keyword evidence="5 7" id="KW-0694">RNA-binding</keyword>
<dbReference type="EMBL" id="JAUOPB010000001">
    <property type="protein sequence ID" value="MDO6420947.1"/>
    <property type="molecule type" value="Genomic_DNA"/>
</dbReference>
<comment type="similarity">
    <text evidence="1 7 8 9">Belongs to the TRAFAC class TrmE-Era-EngA-EngB-Septin-like GTPase superfamily. Era GTPase family.</text>
</comment>
<reference evidence="12" key="1">
    <citation type="submission" date="2023-07" db="EMBL/GenBank/DDBJ databases">
        <title>Genome content predicts the carbon catabolic preferences of heterotrophic bacteria.</title>
        <authorList>
            <person name="Gralka M."/>
        </authorList>
    </citation>
    <scope>NUCLEOTIDE SEQUENCE</scope>
    <source>
        <strain evidence="12">I3M17_2</strain>
    </source>
</reference>
<feature type="binding site" evidence="7">
    <location>
        <begin position="62"/>
        <end position="66"/>
    </location>
    <ligand>
        <name>GTP</name>
        <dbReference type="ChEBI" id="CHEBI:37565"/>
    </ligand>
</feature>
<keyword evidence="7" id="KW-0699">rRNA-binding</keyword>
<dbReference type="RefSeq" id="WP_011468720.1">
    <property type="nucleotide sequence ID" value="NZ_JAHKPP010000027.1"/>
</dbReference>
<evidence type="ECO:0000256" key="1">
    <source>
        <dbReference type="ARBA" id="ARBA00007921"/>
    </source>
</evidence>
<organism evidence="12 13">
    <name type="scientific">Saccharophagus degradans</name>
    <dbReference type="NCBI Taxonomy" id="86304"/>
    <lineage>
        <taxon>Bacteria</taxon>
        <taxon>Pseudomonadati</taxon>
        <taxon>Pseudomonadota</taxon>
        <taxon>Gammaproteobacteria</taxon>
        <taxon>Cellvibrionales</taxon>
        <taxon>Cellvibrionaceae</taxon>
        <taxon>Saccharophagus</taxon>
    </lineage>
</organism>
<dbReference type="GO" id="GO:0005525">
    <property type="term" value="F:GTP binding"/>
    <property type="evidence" value="ECO:0007669"/>
    <property type="project" value="UniProtKB-UniRule"/>
</dbReference>
<evidence type="ECO:0000313" key="12">
    <source>
        <dbReference type="EMBL" id="MDO6420947.1"/>
    </source>
</evidence>
<feature type="region of interest" description="G1" evidence="8">
    <location>
        <begin position="15"/>
        <end position="22"/>
    </location>
</feature>
<feature type="domain" description="Era-type G" evidence="11">
    <location>
        <begin position="7"/>
        <end position="175"/>
    </location>
</feature>
<dbReference type="InterPro" id="IPR030388">
    <property type="entry name" value="G_ERA_dom"/>
</dbReference>
<comment type="function">
    <text evidence="7">An essential GTPase that binds both GDP and GTP, with rapid nucleotide exchange. Plays a role in 16S rRNA processing and 30S ribosomal subunit biogenesis and possibly also in cell cycle regulation and energy metabolism.</text>
</comment>
<evidence type="ECO:0000256" key="2">
    <source>
        <dbReference type="ARBA" id="ARBA00020484"/>
    </source>
</evidence>
<feature type="region of interest" description="G2" evidence="8">
    <location>
        <begin position="41"/>
        <end position="45"/>
    </location>
</feature>
<evidence type="ECO:0000313" key="13">
    <source>
        <dbReference type="Proteomes" id="UP001169760"/>
    </source>
</evidence>
<evidence type="ECO:0000256" key="8">
    <source>
        <dbReference type="PROSITE-ProRule" id="PRU01050"/>
    </source>
</evidence>
<dbReference type="Gene3D" id="3.40.50.300">
    <property type="entry name" value="P-loop containing nucleotide triphosphate hydrolases"/>
    <property type="match status" value="1"/>
</dbReference>
<evidence type="ECO:0000259" key="10">
    <source>
        <dbReference type="PROSITE" id="PS50823"/>
    </source>
</evidence>
<feature type="region of interest" description="G4" evidence="8">
    <location>
        <begin position="124"/>
        <end position="127"/>
    </location>
</feature>
<feature type="binding site" evidence="7">
    <location>
        <begin position="124"/>
        <end position="127"/>
    </location>
    <ligand>
        <name>GTP</name>
        <dbReference type="ChEBI" id="CHEBI:37565"/>
    </ligand>
</feature>
<feature type="binding site" evidence="7">
    <location>
        <begin position="15"/>
        <end position="22"/>
    </location>
    <ligand>
        <name>GTP</name>
        <dbReference type="ChEBI" id="CHEBI:37565"/>
    </ligand>
</feature>
<evidence type="ECO:0000256" key="3">
    <source>
        <dbReference type="ARBA" id="ARBA00022517"/>
    </source>
</evidence>
<dbReference type="GeneID" id="98613911"/>
<evidence type="ECO:0000259" key="11">
    <source>
        <dbReference type="PROSITE" id="PS51713"/>
    </source>
</evidence>
<dbReference type="SUPFAM" id="SSF54814">
    <property type="entry name" value="Prokaryotic type KH domain (KH-domain type II)"/>
    <property type="match status" value="1"/>
</dbReference>
<dbReference type="HAMAP" id="MF_00367">
    <property type="entry name" value="GTPase_Era"/>
    <property type="match status" value="1"/>
</dbReference>
<dbReference type="SUPFAM" id="SSF52540">
    <property type="entry name" value="P-loop containing nucleoside triphosphate hydrolases"/>
    <property type="match status" value="1"/>
</dbReference>
<dbReference type="AlphaFoldDB" id="A0AAW7X0D5"/>
<feature type="region of interest" description="G5" evidence="8">
    <location>
        <begin position="154"/>
        <end position="156"/>
    </location>
</feature>
<evidence type="ECO:0000256" key="7">
    <source>
        <dbReference type="HAMAP-Rule" id="MF_00367"/>
    </source>
</evidence>
<dbReference type="GO" id="GO:0005829">
    <property type="term" value="C:cytosol"/>
    <property type="evidence" value="ECO:0007669"/>
    <property type="project" value="TreeGrafter"/>
</dbReference>
<feature type="region of interest" description="G3" evidence="8">
    <location>
        <begin position="62"/>
        <end position="65"/>
    </location>
</feature>
<sequence length="298" mass="33488">MSSEKTYAGYIAIVGRPNVGKSTLLNHVLEQKISITSRKPQTTRNNVVGIKTEGGVQMVFVDTPGIHLGHDKAINRFMNKSASSALADVDTVVFVVDKQHWTPEDEHVLSQVINVKCPVIIAVNKVDQLEDKNSILPHLQRLAEKLPKAEIVPISALKGQNLDRLEALIKSYLPEATHFYPDDQITDRSSRFMAAEIVREKITRQLGAELPYQMAVEIEEFQHEGTLITIHALILVERDGQKRILIGDKGEKLKAIGSQAREDMERLFDCKVMLKLWVKVKSGWSDDERALRSLGYTD</sequence>
<accession>A0AAW7X0D5</accession>
<dbReference type="InterPro" id="IPR015946">
    <property type="entry name" value="KH_dom-like_a/b"/>
</dbReference>
<keyword evidence="7" id="KW-1003">Cell membrane</keyword>
<evidence type="ECO:0000256" key="4">
    <source>
        <dbReference type="ARBA" id="ARBA00022741"/>
    </source>
</evidence>
<dbReference type="PRINTS" id="PR00326">
    <property type="entry name" value="GTP1OBG"/>
</dbReference>
<dbReference type="GO" id="GO:0043024">
    <property type="term" value="F:ribosomal small subunit binding"/>
    <property type="evidence" value="ECO:0007669"/>
    <property type="project" value="TreeGrafter"/>
</dbReference>
<dbReference type="PROSITE" id="PS51713">
    <property type="entry name" value="G_ERA"/>
    <property type="match status" value="1"/>
</dbReference>
<dbReference type="FunFam" id="3.30.300.20:FF:000003">
    <property type="entry name" value="GTPase Era"/>
    <property type="match status" value="1"/>
</dbReference>
<dbReference type="NCBIfam" id="TIGR00436">
    <property type="entry name" value="era"/>
    <property type="match status" value="1"/>
</dbReference>
<keyword evidence="4 7" id="KW-0547">Nucleotide-binding</keyword>
<dbReference type="InterPro" id="IPR009019">
    <property type="entry name" value="KH_sf_prok-type"/>
</dbReference>
<dbReference type="InterPro" id="IPR004044">
    <property type="entry name" value="KH_dom_type_2"/>
</dbReference>
<feature type="domain" description="KH type-2" evidence="10">
    <location>
        <begin position="198"/>
        <end position="282"/>
    </location>
</feature>
<dbReference type="NCBIfam" id="NF000908">
    <property type="entry name" value="PRK00089.1"/>
    <property type="match status" value="1"/>
</dbReference>